<dbReference type="AlphaFoldDB" id="A0A506VE54"/>
<dbReference type="Proteomes" id="UP000319523">
    <property type="component" value="Unassembled WGS sequence"/>
</dbReference>
<proteinExistence type="predicted"/>
<accession>A0A506VE54</accession>
<dbReference type="RefSeq" id="WP_141174338.1">
    <property type="nucleotide sequence ID" value="NZ_JBHUFX010000011.1"/>
</dbReference>
<evidence type="ECO:0000313" key="2">
    <source>
        <dbReference type="Proteomes" id="UP000319523"/>
    </source>
</evidence>
<gene>
    <name evidence="1" type="ORF">FKM52_00990</name>
</gene>
<sequence length="142" mass="15675">MKRLMIATIIVIPGMVFANAIKFDKEMDFEGSTRNLAAAFELTTGNENVFSMKGRIDPADMASSCHIAGKLEHKKIENGKSDMYRFKDKDSCSVLIEVTPDINSPGEELISRVRVSEGCKVYCGTGNGVEVLNGFYKQNLDN</sequence>
<comment type="caution">
    <text evidence="1">The sequence shown here is derived from an EMBL/GenBank/DDBJ whole genome shotgun (WGS) entry which is preliminary data.</text>
</comment>
<name>A0A506VE54_9GAMM</name>
<dbReference type="EMBL" id="VHQI01000001">
    <property type="protein sequence ID" value="TPW44321.1"/>
    <property type="molecule type" value="Genomic_DNA"/>
</dbReference>
<protein>
    <submittedName>
        <fullName evidence="1">Uncharacterized protein</fullName>
    </submittedName>
</protein>
<evidence type="ECO:0000313" key="1">
    <source>
        <dbReference type="EMBL" id="TPW44321.1"/>
    </source>
</evidence>
<organism evidence="1 2">
    <name type="scientific">Mixta tenebrionis</name>
    <dbReference type="NCBI Taxonomy" id="2562439"/>
    <lineage>
        <taxon>Bacteria</taxon>
        <taxon>Pseudomonadati</taxon>
        <taxon>Pseudomonadota</taxon>
        <taxon>Gammaproteobacteria</taxon>
        <taxon>Enterobacterales</taxon>
        <taxon>Erwiniaceae</taxon>
        <taxon>Mixta</taxon>
    </lineage>
</organism>
<keyword evidence="2" id="KW-1185">Reference proteome</keyword>
<reference evidence="1 2" key="1">
    <citation type="submission" date="2019-06" db="EMBL/GenBank/DDBJ databases">
        <authorList>
            <person name="Yang Y."/>
        </authorList>
    </citation>
    <scope>NUCLEOTIDE SEQUENCE [LARGE SCALE GENOMIC DNA]</scope>
    <source>
        <strain evidence="1 2">BIT-26</strain>
    </source>
</reference>